<dbReference type="SUPFAM" id="SSF53800">
    <property type="entry name" value="Chelatase"/>
    <property type="match status" value="1"/>
</dbReference>
<feature type="compositionally biased region" description="Basic residues" evidence="1">
    <location>
        <begin position="261"/>
        <end position="275"/>
    </location>
</feature>
<dbReference type="Proteomes" id="UP000308121">
    <property type="component" value="Unassembled WGS sequence"/>
</dbReference>
<comment type="caution">
    <text evidence="2">The sequence shown here is derived from an EMBL/GenBank/DDBJ whole genome shotgun (WGS) entry which is preliminary data.</text>
</comment>
<dbReference type="OrthoDB" id="4924750at2"/>
<sequence length="306" mass="31105">MSQGDDTGDGPVLVAGHESAGGTELAGLAAALPGASLTVAGRPLHDVVQARLAAGADVVTVLPMTWGRDPVLVADSARTLSWLRAGAGAGRVALAEPFGAVDHLTSLLRLAVTRATARHPGATVLIAGRRADPFDDAELHRVAHLVRTHGPGTAVEVACVAGPEDLARAVDRARLLGAEQVVVVPAGFGTTVPGATDRQDVHLGGPLLPVAVMAQVAGRRVADARHALQHGDDGIDAGLLADHDHGYAHSHAVEGDEHGHAHPHGHAHGHGHPHTHAPPGEAARGLPDEPVHRHAHDPATTGAAPA</sequence>
<name>A0A7Z8K0H8_9CELL</name>
<dbReference type="PROSITE" id="PS00059">
    <property type="entry name" value="ADH_ZINC"/>
    <property type="match status" value="1"/>
</dbReference>
<protein>
    <submittedName>
        <fullName evidence="2">Cobalamin biosynthesis protein CbiX</fullName>
    </submittedName>
</protein>
<reference evidence="2 3" key="1">
    <citation type="submission" date="2019-05" db="EMBL/GenBank/DDBJ databases">
        <title>Genome sequence of Cellulomonas hominis strain CS1.</title>
        <authorList>
            <person name="Belmont J."/>
            <person name="Maclea K.S."/>
        </authorList>
    </citation>
    <scope>NUCLEOTIDE SEQUENCE [LARGE SCALE GENOMIC DNA]</scope>
    <source>
        <strain evidence="2 3">CS1</strain>
    </source>
</reference>
<evidence type="ECO:0000313" key="2">
    <source>
        <dbReference type="EMBL" id="TKR23562.1"/>
    </source>
</evidence>
<dbReference type="InterPro" id="IPR002328">
    <property type="entry name" value="ADH_Zn_CS"/>
</dbReference>
<proteinExistence type="predicted"/>
<gene>
    <name evidence="2" type="ORF">FA014_10545</name>
</gene>
<evidence type="ECO:0000313" key="3">
    <source>
        <dbReference type="Proteomes" id="UP000308121"/>
    </source>
</evidence>
<dbReference type="RefSeq" id="WP_154729646.1">
    <property type="nucleotide sequence ID" value="NZ_SZYE01000075.1"/>
</dbReference>
<accession>A0A7Z8K0H8</accession>
<dbReference type="AlphaFoldDB" id="A0A7Z8K0H8"/>
<feature type="region of interest" description="Disordered" evidence="1">
    <location>
        <begin position="254"/>
        <end position="306"/>
    </location>
</feature>
<evidence type="ECO:0000256" key="1">
    <source>
        <dbReference type="SAM" id="MobiDB-lite"/>
    </source>
</evidence>
<organism evidence="2 3">
    <name type="scientific">Cellulomonas hominis</name>
    <dbReference type="NCBI Taxonomy" id="156981"/>
    <lineage>
        <taxon>Bacteria</taxon>
        <taxon>Bacillati</taxon>
        <taxon>Actinomycetota</taxon>
        <taxon>Actinomycetes</taxon>
        <taxon>Micrococcales</taxon>
        <taxon>Cellulomonadaceae</taxon>
        <taxon>Cellulomonas</taxon>
    </lineage>
</organism>
<dbReference type="EMBL" id="SZYE01000075">
    <property type="protein sequence ID" value="TKR23562.1"/>
    <property type="molecule type" value="Genomic_DNA"/>
</dbReference>
<dbReference type="GO" id="GO:0008270">
    <property type="term" value="F:zinc ion binding"/>
    <property type="evidence" value="ECO:0007669"/>
    <property type="project" value="InterPro"/>
</dbReference>
<dbReference type="GO" id="GO:0016491">
    <property type="term" value="F:oxidoreductase activity"/>
    <property type="evidence" value="ECO:0007669"/>
    <property type="project" value="InterPro"/>
</dbReference>